<dbReference type="OrthoDB" id="2426596at2"/>
<proteinExistence type="predicted"/>
<dbReference type="EMBL" id="CP025198">
    <property type="protein sequence ID" value="AXE40227.1"/>
    <property type="molecule type" value="Genomic_DNA"/>
</dbReference>
<evidence type="ECO:0000313" key="2">
    <source>
        <dbReference type="Proteomes" id="UP000251995"/>
    </source>
</evidence>
<evidence type="ECO:0000313" key="1">
    <source>
        <dbReference type="EMBL" id="AXE40227.1"/>
    </source>
</evidence>
<protein>
    <submittedName>
        <fullName evidence="1">Uncharacterized protein</fullName>
    </submittedName>
</protein>
<dbReference type="Proteomes" id="UP000251995">
    <property type="component" value="Chromosome"/>
</dbReference>
<keyword evidence="2" id="KW-1185">Reference proteome</keyword>
<organism evidence="1 2">
    <name type="scientific">Acidipropionibacterium virtanenii</name>
    <dbReference type="NCBI Taxonomy" id="2057246"/>
    <lineage>
        <taxon>Bacteria</taxon>
        <taxon>Bacillati</taxon>
        <taxon>Actinomycetota</taxon>
        <taxon>Actinomycetes</taxon>
        <taxon>Propionibacteriales</taxon>
        <taxon>Propionibacteriaceae</taxon>
        <taxon>Acidipropionibacterium</taxon>
    </lineage>
</organism>
<gene>
    <name evidence="1" type="ORF">JS278_03093</name>
</gene>
<dbReference type="AlphaFoldDB" id="A0A344UY79"/>
<name>A0A344UY79_9ACTN</name>
<reference evidence="1 2" key="1">
    <citation type="submission" date="2017-12" db="EMBL/GenBank/DDBJ databases">
        <title>The whole genome sequence of the Acidipropionibacterium virtanenii sp. nov. type strain JS278.</title>
        <authorList>
            <person name="Laine P."/>
            <person name="Deptula P."/>
            <person name="Varmanen P."/>
            <person name="Auvinen P."/>
        </authorList>
    </citation>
    <scope>NUCLEOTIDE SEQUENCE [LARGE SCALE GENOMIC DNA]</scope>
    <source>
        <strain evidence="1 2">JS278</strain>
    </source>
</reference>
<dbReference type="KEGG" id="acij:JS278_03093"/>
<accession>A0A344UY79</accession>
<sequence>MIPTRTDDLRFASWLRDAVPTGFEVYRRIPHGDEGITRDTLLALVEQLRAVTPAYLQREVCLGLWEGHPGIFGGAAEVPGTGSPAGGRLGRAVAGAVHIGARISSSGDRRRAERAAWMDDLTHQRLELSGHRYLLFRGPLAPVIQWARDRGPVPFRHAPDLIWPDDHSWIVSAPPDLGFIVVAGTRELADALDADPRLSVM</sequence>
<dbReference type="RefSeq" id="WP_114045966.1">
    <property type="nucleotide sequence ID" value="NZ_CP025198.1"/>
</dbReference>